<dbReference type="Pfam" id="PF13545">
    <property type="entry name" value="HTH_Crp_2"/>
    <property type="match status" value="1"/>
</dbReference>
<dbReference type="SUPFAM" id="SSF51206">
    <property type="entry name" value="cAMP-binding domain-like"/>
    <property type="match status" value="1"/>
</dbReference>
<dbReference type="STRING" id="92487.SAMN02745130_00013"/>
<dbReference type="Gene3D" id="1.10.10.10">
    <property type="entry name" value="Winged helix-like DNA-binding domain superfamily/Winged helix DNA-binding domain"/>
    <property type="match status" value="1"/>
</dbReference>
<feature type="domain" description="Cyclic nucleotide-binding" evidence="4">
    <location>
        <begin position="7"/>
        <end position="127"/>
    </location>
</feature>
<keyword evidence="3" id="KW-0804">Transcription</keyword>
<sequence>MLNEIPLFEGLPEPQLAELLSLTHEFTYPRGSIITSQGELSNSLHIILEGRLKVFVNGSEGKQVVLSFLTTGDFVGELSLLDNEPRSASVLTVAKTRTLMLTQEAFNRFVDNHPETLLPMLRVLAKRLRALDETICSLSTLDVYGRVARVLLQQAQDQEVGQITPRMTHQDIAEMVGCSREMVSRILKDLRTGGYISIDGQKRIVINRKLPSRW</sequence>
<evidence type="ECO:0000256" key="1">
    <source>
        <dbReference type="ARBA" id="ARBA00023015"/>
    </source>
</evidence>
<protein>
    <submittedName>
        <fullName evidence="6">CRP/FNR family transcriptional regulator, cyclic AMP receptor protein</fullName>
    </submittedName>
</protein>
<gene>
    <name evidence="6" type="ORF">SAMN02745130_00013</name>
</gene>
<dbReference type="Pfam" id="PF00027">
    <property type="entry name" value="cNMP_binding"/>
    <property type="match status" value="1"/>
</dbReference>
<keyword evidence="7" id="KW-1185">Reference proteome</keyword>
<dbReference type="InterPro" id="IPR018488">
    <property type="entry name" value="cNMP-bd_CS"/>
</dbReference>
<dbReference type="InterPro" id="IPR036388">
    <property type="entry name" value="WH-like_DNA-bd_sf"/>
</dbReference>
<dbReference type="SMART" id="SM00100">
    <property type="entry name" value="cNMP"/>
    <property type="match status" value="1"/>
</dbReference>
<dbReference type="PRINTS" id="PR00103">
    <property type="entry name" value="CAMPKINASE"/>
</dbReference>
<dbReference type="PRINTS" id="PR00034">
    <property type="entry name" value="HTHCRP"/>
</dbReference>
<dbReference type="Gene3D" id="2.60.120.10">
    <property type="entry name" value="Jelly Rolls"/>
    <property type="match status" value="1"/>
</dbReference>
<feature type="domain" description="HTH crp-type" evidence="5">
    <location>
        <begin position="141"/>
        <end position="209"/>
    </location>
</feature>
<dbReference type="PROSITE" id="PS00889">
    <property type="entry name" value="CNMP_BINDING_2"/>
    <property type="match status" value="1"/>
</dbReference>
<dbReference type="EMBL" id="FUYB01000001">
    <property type="protein sequence ID" value="SKA67295.1"/>
    <property type="molecule type" value="Genomic_DNA"/>
</dbReference>
<evidence type="ECO:0000256" key="2">
    <source>
        <dbReference type="ARBA" id="ARBA00023125"/>
    </source>
</evidence>
<dbReference type="GO" id="GO:0003700">
    <property type="term" value="F:DNA-binding transcription factor activity"/>
    <property type="evidence" value="ECO:0007669"/>
    <property type="project" value="InterPro"/>
</dbReference>
<dbReference type="InterPro" id="IPR014710">
    <property type="entry name" value="RmlC-like_jellyroll"/>
</dbReference>
<dbReference type="PANTHER" id="PTHR24567">
    <property type="entry name" value="CRP FAMILY TRANSCRIPTIONAL REGULATORY PROTEIN"/>
    <property type="match status" value="1"/>
</dbReference>
<name>A0A1T4VQZ9_9GAMM</name>
<dbReference type="PROSITE" id="PS51063">
    <property type="entry name" value="HTH_CRP_2"/>
    <property type="match status" value="1"/>
</dbReference>
<dbReference type="GO" id="GO:0003677">
    <property type="term" value="F:DNA binding"/>
    <property type="evidence" value="ECO:0007669"/>
    <property type="project" value="UniProtKB-KW"/>
</dbReference>
<dbReference type="InterPro" id="IPR018490">
    <property type="entry name" value="cNMP-bd_dom_sf"/>
</dbReference>
<evidence type="ECO:0000259" key="4">
    <source>
        <dbReference type="PROSITE" id="PS50042"/>
    </source>
</evidence>
<keyword evidence="2" id="KW-0238">DNA-binding</keyword>
<dbReference type="SUPFAM" id="SSF46785">
    <property type="entry name" value="Winged helix' DNA-binding domain"/>
    <property type="match status" value="1"/>
</dbReference>
<dbReference type="PANTHER" id="PTHR24567:SF74">
    <property type="entry name" value="HTH-TYPE TRANSCRIPTIONAL REGULATOR ARCR"/>
    <property type="match status" value="1"/>
</dbReference>
<dbReference type="OrthoDB" id="61906at2"/>
<dbReference type="CDD" id="cd00038">
    <property type="entry name" value="CAP_ED"/>
    <property type="match status" value="1"/>
</dbReference>
<dbReference type="InterPro" id="IPR000595">
    <property type="entry name" value="cNMP-bd_dom"/>
</dbReference>
<reference evidence="6 7" key="1">
    <citation type="submission" date="2017-02" db="EMBL/GenBank/DDBJ databases">
        <authorList>
            <person name="Peterson S.W."/>
        </authorList>
    </citation>
    <scope>NUCLEOTIDE SEQUENCE [LARGE SCALE GENOMIC DNA]</scope>
    <source>
        <strain evidence="6 7">ATCC 49788</strain>
    </source>
</reference>
<keyword evidence="1" id="KW-0805">Transcription regulation</keyword>
<keyword evidence="6" id="KW-0675">Receptor</keyword>
<dbReference type="PROSITE" id="PS50042">
    <property type="entry name" value="CNMP_BINDING_3"/>
    <property type="match status" value="1"/>
</dbReference>
<dbReference type="PROSITE" id="PS00042">
    <property type="entry name" value="HTH_CRP_1"/>
    <property type="match status" value="1"/>
</dbReference>
<dbReference type="InterPro" id="IPR036390">
    <property type="entry name" value="WH_DNA-bd_sf"/>
</dbReference>
<evidence type="ECO:0000259" key="5">
    <source>
        <dbReference type="PROSITE" id="PS51063"/>
    </source>
</evidence>
<evidence type="ECO:0000313" key="6">
    <source>
        <dbReference type="EMBL" id="SKA67295.1"/>
    </source>
</evidence>
<accession>A0A1T4VQZ9</accession>
<proteinExistence type="predicted"/>
<dbReference type="CDD" id="cd00092">
    <property type="entry name" value="HTH_CRP"/>
    <property type="match status" value="1"/>
</dbReference>
<dbReference type="SMART" id="SM00419">
    <property type="entry name" value="HTH_CRP"/>
    <property type="match status" value="1"/>
</dbReference>
<dbReference type="InterPro" id="IPR050397">
    <property type="entry name" value="Env_Response_Regulators"/>
</dbReference>
<dbReference type="InterPro" id="IPR012318">
    <property type="entry name" value="HTH_CRP"/>
</dbReference>
<dbReference type="Proteomes" id="UP000190460">
    <property type="component" value="Unassembled WGS sequence"/>
</dbReference>
<evidence type="ECO:0000313" key="7">
    <source>
        <dbReference type="Proteomes" id="UP000190460"/>
    </source>
</evidence>
<evidence type="ECO:0000256" key="3">
    <source>
        <dbReference type="ARBA" id="ARBA00023163"/>
    </source>
</evidence>
<dbReference type="GO" id="GO:0005829">
    <property type="term" value="C:cytosol"/>
    <property type="evidence" value="ECO:0007669"/>
    <property type="project" value="TreeGrafter"/>
</dbReference>
<dbReference type="RefSeq" id="WP_078920541.1">
    <property type="nucleotide sequence ID" value="NZ_FUYB01000001.1"/>
</dbReference>
<dbReference type="AlphaFoldDB" id="A0A1T4VQZ9"/>
<dbReference type="InterPro" id="IPR018335">
    <property type="entry name" value="Tscrpt_reg_HTH_Crp-type_CS"/>
</dbReference>
<organism evidence="6 7">
    <name type="scientific">Thiothrix eikelboomii</name>
    <dbReference type="NCBI Taxonomy" id="92487"/>
    <lineage>
        <taxon>Bacteria</taxon>
        <taxon>Pseudomonadati</taxon>
        <taxon>Pseudomonadota</taxon>
        <taxon>Gammaproteobacteria</taxon>
        <taxon>Thiotrichales</taxon>
        <taxon>Thiotrichaceae</taxon>
        <taxon>Thiothrix</taxon>
    </lineage>
</organism>